<sequence length="356" mass="37064">MIALTGSKPQNNFPIETSISRDIKTPLADYSPQPAPAQTTPPPPPQMSGFQFVKRELAHGSCGSYLIPGFSLSLDGSETCSVDDNALMFGACTKGISDARKCGWAGACVDAHLCSTACGRTSVPNISVTTCGGSINPYCAMWYLVSEIYLYTSILCSNSQSWLSWDAILVTTVSVDDSNRLTTNIGGAVETSTGTEDPTSTSTDPSETSNSTIGTNSQDNGRSPAVLAGAISGALGGAAILVALVWFLRRHHQPKKRASRALAYDPADSSDAPEPPHVIGSNHESSARHSTGGPGQGHQMGYADSPLGSPNLDNGSIHKGGIRSSSVTSPNGQSTHAKTPVYEMHADAIGPKELPA</sequence>
<feature type="compositionally biased region" description="Low complexity" evidence="1">
    <location>
        <begin position="191"/>
        <end position="212"/>
    </location>
</feature>
<feature type="compositionally biased region" description="Pro residues" evidence="1">
    <location>
        <begin position="33"/>
        <end position="45"/>
    </location>
</feature>
<keyword evidence="4" id="KW-1185">Reference proteome</keyword>
<dbReference type="Proteomes" id="UP000672032">
    <property type="component" value="Chromosome 8"/>
</dbReference>
<accession>A0A8A3PR32</accession>
<feature type="compositionally biased region" description="Polar residues" evidence="1">
    <location>
        <begin position="323"/>
        <end position="337"/>
    </location>
</feature>
<feature type="compositionally biased region" description="Low complexity" evidence="1">
    <location>
        <begin position="261"/>
        <end position="272"/>
    </location>
</feature>
<feature type="region of interest" description="Disordered" evidence="1">
    <location>
        <begin position="184"/>
        <end position="221"/>
    </location>
</feature>
<dbReference type="EMBL" id="CP063412">
    <property type="protein sequence ID" value="QSZ37339.1"/>
    <property type="molecule type" value="Genomic_DNA"/>
</dbReference>
<reference evidence="3" key="1">
    <citation type="submission" date="2020-10" db="EMBL/GenBank/DDBJ databases">
        <title>Genome Sequence of Monilinia vaccinii-corymbosi Sheds Light on Mummy Berry Disease Infection of Blueberry and Mating Type.</title>
        <authorList>
            <person name="Yow A.G."/>
            <person name="Zhang Y."/>
            <person name="Bansal K."/>
            <person name="Eacker S.M."/>
            <person name="Sullivan S."/>
            <person name="Liachko I."/>
            <person name="Cubeta M.A."/>
            <person name="Rollins J.A."/>
            <person name="Ashrafi H."/>
        </authorList>
    </citation>
    <scope>NUCLEOTIDE SEQUENCE</scope>
    <source>
        <strain evidence="3">RL-1</strain>
    </source>
</reference>
<feature type="region of interest" description="Disordered" evidence="1">
    <location>
        <begin position="24"/>
        <end position="45"/>
    </location>
</feature>
<feature type="transmembrane region" description="Helical" evidence="2">
    <location>
        <begin position="225"/>
        <end position="248"/>
    </location>
</feature>
<evidence type="ECO:0000313" key="3">
    <source>
        <dbReference type="EMBL" id="QSZ37339.1"/>
    </source>
</evidence>
<feature type="region of interest" description="Disordered" evidence="1">
    <location>
        <begin position="259"/>
        <end position="356"/>
    </location>
</feature>
<dbReference type="OrthoDB" id="3547571at2759"/>
<organism evidence="3 4">
    <name type="scientific">Monilinia vaccinii-corymbosi</name>
    <dbReference type="NCBI Taxonomy" id="61207"/>
    <lineage>
        <taxon>Eukaryota</taxon>
        <taxon>Fungi</taxon>
        <taxon>Dikarya</taxon>
        <taxon>Ascomycota</taxon>
        <taxon>Pezizomycotina</taxon>
        <taxon>Leotiomycetes</taxon>
        <taxon>Helotiales</taxon>
        <taxon>Sclerotiniaceae</taxon>
        <taxon>Monilinia</taxon>
    </lineage>
</organism>
<dbReference type="CDD" id="cd12087">
    <property type="entry name" value="TM_EGFR-like"/>
    <property type="match status" value="1"/>
</dbReference>
<gene>
    <name evidence="3" type="ORF">DSL72_009437</name>
</gene>
<dbReference type="AlphaFoldDB" id="A0A8A3PR32"/>
<name>A0A8A3PR32_9HELO</name>
<keyword evidence="2" id="KW-1133">Transmembrane helix</keyword>
<keyword evidence="2" id="KW-0472">Membrane</keyword>
<evidence type="ECO:0000256" key="2">
    <source>
        <dbReference type="SAM" id="Phobius"/>
    </source>
</evidence>
<evidence type="ECO:0000313" key="4">
    <source>
        <dbReference type="Proteomes" id="UP000672032"/>
    </source>
</evidence>
<protein>
    <submittedName>
        <fullName evidence="3">Uncharacterized protein</fullName>
    </submittedName>
</protein>
<proteinExistence type="predicted"/>
<keyword evidence="2" id="KW-0812">Transmembrane</keyword>
<evidence type="ECO:0000256" key="1">
    <source>
        <dbReference type="SAM" id="MobiDB-lite"/>
    </source>
</evidence>